<dbReference type="Gene3D" id="2.40.50.230">
    <property type="entry name" value="Gp5 N-terminal domain"/>
    <property type="match status" value="1"/>
</dbReference>
<keyword evidence="3" id="KW-1185">Reference proteome</keyword>
<evidence type="ECO:0000313" key="2">
    <source>
        <dbReference type="EMBL" id="MFC3443802.1"/>
    </source>
</evidence>
<dbReference type="Pfam" id="PF05954">
    <property type="entry name" value="Phage_GPD"/>
    <property type="match status" value="1"/>
</dbReference>
<dbReference type="InterPro" id="IPR037026">
    <property type="entry name" value="Vgr_OB-fold_dom_sf"/>
</dbReference>
<evidence type="ECO:0000259" key="1">
    <source>
        <dbReference type="Pfam" id="PF04717"/>
    </source>
</evidence>
<dbReference type="InterPro" id="IPR006531">
    <property type="entry name" value="Gp5/Vgr_OB"/>
</dbReference>
<evidence type="ECO:0000313" key="3">
    <source>
        <dbReference type="Proteomes" id="UP001595681"/>
    </source>
</evidence>
<dbReference type="Gene3D" id="2.30.110.50">
    <property type="match status" value="1"/>
</dbReference>
<dbReference type="Gene3D" id="3.55.50.10">
    <property type="entry name" value="Baseplate protein-like domains"/>
    <property type="match status" value="1"/>
</dbReference>
<dbReference type="SUPFAM" id="SSF69279">
    <property type="entry name" value="Phage tail proteins"/>
    <property type="match status" value="1"/>
</dbReference>
<name>A0ABV7NMW3_9SPHN</name>
<dbReference type="EMBL" id="JBHRVU010000005">
    <property type="protein sequence ID" value="MFC3443802.1"/>
    <property type="molecule type" value="Genomic_DNA"/>
</dbReference>
<protein>
    <submittedName>
        <fullName evidence="2">Type VI secretion system tip protein VgrG</fullName>
    </submittedName>
</protein>
<feature type="domain" description="Gp5/Type VI secretion system Vgr protein OB-fold" evidence="1">
    <location>
        <begin position="377"/>
        <end position="452"/>
    </location>
</feature>
<dbReference type="Proteomes" id="UP001595681">
    <property type="component" value="Unassembled WGS sequence"/>
</dbReference>
<organism evidence="2 3">
    <name type="scientific">Sphingobium rhizovicinum</name>
    <dbReference type="NCBI Taxonomy" id="432308"/>
    <lineage>
        <taxon>Bacteria</taxon>
        <taxon>Pseudomonadati</taxon>
        <taxon>Pseudomonadota</taxon>
        <taxon>Alphaproteobacteria</taxon>
        <taxon>Sphingomonadales</taxon>
        <taxon>Sphingomonadaceae</taxon>
        <taxon>Sphingobium</taxon>
    </lineage>
</organism>
<dbReference type="InterPro" id="IPR006533">
    <property type="entry name" value="T6SS_Vgr_RhsGE"/>
</dbReference>
<dbReference type="SUPFAM" id="SSF69255">
    <property type="entry name" value="gp5 N-terminal domain-like"/>
    <property type="match status" value="1"/>
</dbReference>
<dbReference type="RefSeq" id="WP_380798684.1">
    <property type="nucleotide sequence ID" value="NZ_JBHRVU010000005.1"/>
</dbReference>
<gene>
    <name evidence="2" type="primary">vgrG</name>
    <name evidence="2" type="ORF">ACFOKF_21870</name>
</gene>
<proteinExistence type="predicted"/>
<reference evidence="3" key="1">
    <citation type="journal article" date="2019" name="Int. J. Syst. Evol. Microbiol.">
        <title>The Global Catalogue of Microorganisms (GCM) 10K type strain sequencing project: providing services to taxonomists for standard genome sequencing and annotation.</title>
        <authorList>
            <consortium name="The Broad Institute Genomics Platform"/>
            <consortium name="The Broad Institute Genome Sequencing Center for Infectious Disease"/>
            <person name="Wu L."/>
            <person name="Ma J."/>
        </authorList>
    </citation>
    <scope>NUCLEOTIDE SEQUENCE [LARGE SCALE GENOMIC DNA]</scope>
    <source>
        <strain evidence="3">CCM 7491</strain>
    </source>
</reference>
<sequence length="588" mass="63216">MTEQTVIPTPATPDVCTPAILIDGKELPGAFHMLAMTIVREANRIPSASIQFDDGDAAKATFAASSADEFAPGKSIEIQLGYRSQNKRVFKGVIVRQQIRIRKGAAVLSVDCYAEAVKMIGARRSRYFLDKKDSDIIDEVLGEHGLSKDVETTQPQLREVVQYDCTDWDFLLCRADANGLVALVEDDKVRFAKPAAGGSPALSLVYGATVLELDAEMDARWQSKAVRAEAWKAADQAVLDADASEPATPAAGNVSAADLAKILGDDTDLIIHGGAIDQAELQSWADARLQRMRLARLRGRARCQGFADMLPGLIVEISGIGERFSGNLYVSGVRHSVSAGNWETDVQFGLGHEGFAETHDLRPLPAAGMLPAVSGLQIGVVTALEKDPDGEDRIRCRLPLISAQDDGVWARITTLDAGKDRGTFFRPEIDDEVVVGFLSDDPRHPVILGMVHSSAKPAPEPAEDTNHHKGYVSREKMKLTFDDEKKVVLIETPAGNRITLSEDAKGIKLEDQNKNRIILDDSGILIESAKDLTFKAAGDVKLSGANAEFSAQSAFKASGASTAELSGAQTKVNGDAMTVIKGGMVQIN</sequence>
<dbReference type="NCBIfam" id="TIGR01646">
    <property type="entry name" value="vgr_GE"/>
    <property type="match status" value="1"/>
</dbReference>
<dbReference type="Pfam" id="PF04717">
    <property type="entry name" value="Phage_base_V"/>
    <property type="match status" value="1"/>
</dbReference>
<comment type="caution">
    <text evidence="2">The sequence shown here is derived from an EMBL/GenBank/DDBJ whole genome shotgun (WGS) entry which is preliminary data.</text>
</comment>
<dbReference type="Gene3D" id="4.10.220.110">
    <property type="match status" value="1"/>
</dbReference>
<accession>A0ABV7NMW3</accession>